<reference evidence="1" key="1">
    <citation type="submission" date="2024-02" db="EMBL/GenBank/DDBJ databases">
        <title>Metagenome Assembled Genome of Zalaria obscura JY119.</title>
        <authorList>
            <person name="Vighnesh L."/>
            <person name="Jagadeeshwari U."/>
            <person name="Venkata Ramana C."/>
            <person name="Sasikala C."/>
        </authorList>
    </citation>
    <scope>NUCLEOTIDE SEQUENCE</scope>
    <source>
        <strain evidence="1">JY119</strain>
    </source>
</reference>
<gene>
    <name evidence="1" type="ORF">M8818_003709</name>
</gene>
<organism evidence="1 2">
    <name type="scientific">Zalaria obscura</name>
    <dbReference type="NCBI Taxonomy" id="2024903"/>
    <lineage>
        <taxon>Eukaryota</taxon>
        <taxon>Fungi</taxon>
        <taxon>Dikarya</taxon>
        <taxon>Ascomycota</taxon>
        <taxon>Pezizomycotina</taxon>
        <taxon>Dothideomycetes</taxon>
        <taxon>Dothideomycetidae</taxon>
        <taxon>Dothideales</taxon>
        <taxon>Zalariaceae</taxon>
        <taxon>Zalaria</taxon>
    </lineage>
</organism>
<keyword evidence="2" id="KW-1185">Reference proteome</keyword>
<protein>
    <submittedName>
        <fullName evidence="1">Uncharacterized protein</fullName>
    </submittedName>
</protein>
<proteinExistence type="predicted"/>
<dbReference type="EMBL" id="JAMKPW020000016">
    <property type="protein sequence ID" value="KAK8210221.1"/>
    <property type="molecule type" value="Genomic_DNA"/>
</dbReference>
<dbReference type="Proteomes" id="UP001320706">
    <property type="component" value="Unassembled WGS sequence"/>
</dbReference>
<name>A0ACC3SE38_9PEZI</name>
<accession>A0ACC3SE38</accession>
<comment type="caution">
    <text evidence="1">The sequence shown here is derived from an EMBL/GenBank/DDBJ whole genome shotgun (WGS) entry which is preliminary data.</text>
</comment>
<evidence type="ECO:0000313" key="1">
    <source>
        <dbReference type="EMBL" id="KAK8210221.1"/>
    </source>
</evidence>
<sequence>MAQSIFSRKRDLVYLVFFAIHLPIMFLVDLTPLYPAALKPQFMTELRTWYISTYRDQFFISPPAWFNTYMYMELLYHVPLSIWAVPALLRNDAKVPLHLLVWAVQTGMTTLTCVADYLSWSGYKNAEKLELGKLYVPYLALAIFMGVDMFGRLDARLGGKRGGAGKKDL</sequence>
<evidence type="ECO:0000313" key="2">
    <source>
        <dbReference type="Proteomes" id="UP001320706"/>
    </source>
</evidence>